<feature type="compositionally biased region" description="Gly residues" evidence="1">
    <location>
        <begin position="180"/>
        <end position="201"/>
    </location>
</feature>
<sequence length="247" mass="24102">MSNQACEVLGEHVSWSHHGDCSQPTGPGRNATGMYIPASHATASITAPQKFLDAYPPEMAAFHSSGRISKVLTATYESPKPRCSGGGSSSGQHGGSSGGQRGGSSGAQRGGSSGAQRGGSSGTQRGGSSGAQCGGSSGAQRGGSSGAQRGGSSGAQRGGSSGTPRGGSSGAQRGSSSGTQRGGSSGAQRGGSSGARCGGSSGVSALHSTSGGFLLPKWVADKCRSSLFGMTQLRTTLVITCTMLLLR</sequence>
<accession>D8UC82</accession>
<dbReference type="EMBL" id="GL378380">
    <property type="protein sequence ID" value="EFJ42652.1"/>
    <property type="molecule type" value="Genomic_DNA"/>
</dbReference>
<keyword evidence="3" id="KW-1185">Reference proteome</keyword>
<dbReference type="STRING" id="3068.D8UC82"/>
<gene>
    <name evidence="2" type="ORF">VOLCADRAFT_97239</name>
</gene>
<feature type="region of interest" description="Disordered" evidence="1">
    <location>
        <begin position="79"/>
        <end position="202"/>
    </location>
</feature>
<dbReference type="Proteomes" id="UP000001058">
    <property type="component" value="Unassembled WGS sequence"/>
</dbReference>
<evidence type="ECO:0000313" key="3">
    <source>
        <dbReference type="Proteomes" id="UP000001058"/>
    </source>
</evidence>
<dbReference type="KEGG" id="vcn:VOLCADRAFT_97239"/>
<evidence type="ECO:0000256" key="1">
    <source>
        <dbReference type="SAM" id="MobiDB-lite"/>
    </source>
</evidence>
<name>D8UC82_VOLCA</name>
<evidence type="ECO:0000313" key="2">
    <source>
        <dbReference type="EMBL" id="EFJ42652.1"/>
    </source>
</evidence>
<organism evidence="3">
    <name type="scientific">Volvox carteri f. nagariensis</name>
    <dbReference type="NCBI Taxonomy" id="3068"/>
    <lineage>
        <taxon>Eukaryota</taxon>
        <taxon>Viridiplantae</taxon>
        <taxon>Chlorophyta</taxon>
        <taxon>core chlorophytes</taxon>
        <taxon>Chlorophyceae</taxon>
        <taxon>CS clade</taxon>
        <taxon>Chlamydomonadales</taxon>
        <taxon>Volvocaceae</taxon>
        <taxon>Volvox</taxon>
    </lineage>
</organism>
<feature type="compositionally biased region" description="Low complexity" evidence="1">
    <location>
        <begin position="170"/>
        <end position="179"/>
    </location>
</feature>
<dbReference type="eggNOG" id="ENOG502QQ7T">
    <property type="taxonomic scope" value="Eukaryota"/>
</dbReference>
<reference evidence="2 3" key="1">
    <citation type="journal article" date="2010" name="Science">
        <title>Genomic analysis of organismal complexity in the multicellular green alga Volvox carteri.</title>
        <authorList>
            <person name="Prochnik S.E."/>
            <person name="Umen J."/>
            <person name="Nedelcu A.M."/>
            <person name="Hallmann A."/>
            <person name="Miller S.M."/>
            <person name="Nishii I."/>
            <person name="Ferris P."/>
            <person name="Kuo A."/>
            <person name="Mitros T."/>
            <person name="Fritz-Laylin L.K."/>
            <person name="Hellsten U."/>
            <person name="Chapman J."/>
            <person name="Simakov O."/>
            <person name="Rensing S.A."/>
            <person name="Terry A."/>
            <person name="Pangilinan J."/>
            <person name="Kapitonov V."/>
            <person name="Jurka J."/>
            <person name="Salamov A."/>
            <person name="Shapiro H."/>
            <person name="Schmutz J."/>
            <person name="Grimwood J."/>
            <person name="Lindquist E."/>
            <person name="Lucas S."/>
            <person name="Grigoriev I.V."/>
            <person name="Schmitt R."/>
            <person name="Kirk D."/>
            <person name="Rokhsar D.S."/>
        </authorList>
    </citation>
    <scope>NUCLEOTIDE SEQUENCE [LARGE SCALE GENOMIC DNA]</scope>
    <source>
        <strain evidence="3">f. Nagariensis / Eve</strain>
    </source>
</reference>
<dbReference type="RefSeq" id="XP_002956303.1">
    <property type="nucleotide sequence ID" value="XM_002956257.1"/>
</dbReference>
<proteinExistence type="predicted"/>
<protein>
    <submittedName>
        <fullName evidence="2">Uncharacterized protein</fullName>
    </submittedName>
</protein>
<dbReference type="InParanoid" id="D8UC82"/>
<dbReference type="AlphaFoldDB" id="D8UC82"/>
<feature type="compositionally biased region" description="Gly residues" evidence="1">
    <location>
        <begin position="84"/>
        <end position="169"/>
    </location>
</feature>
<dbReference type="GeneID" id="9619255"/>